<dbReference type="PROSITE" id="PS51323">
    <property type="entry name" value="IGFBP_N_2"/>
    <property type="match status" value="1"/>
</dbReference>
<feature type="signal peptide" evidence="6">
    <location>
        <begin position="1"/>
        <end position="18"/>
    </location>
</feature>
<evidence type="ECO:0000256" key="2">
    <source>
        <dbReference type="ARBA" id="ARBA00022525"/>
    </source>
</evidence>
<feature type="domain" description="IGFBP N-terminal" evidence="7">
    <location>
        <begin position="22"/>
        <end position="118"/>
    </location>
</feature>
<keyword evidence="9" id="KW-1185">Reference proteome</keyword>
<proteinExistence type="predicted"/>
<dbReference type="Proteomes" id="UP001292094">
    <property type="component" value="Unassembled WGS sequence"/>
</dbReference>
<evidence type="ECO:0000259" key="7">
    <source>
        <dbReference type="PROSITE" id="PS51323"/>
    </source>
</evidence>
<feature type="region of interest" description="Disordered" evidence="5">
    <location>
        <begin position="139"/>
        <end position="179"/>
    </location>
</feature>
<reference evidence="8" key="1">
    <citation type="submission" date="2023-11" db="EMBL/GenBank/DDBJ databases">
        <title>Genome assemblies of two species of porcelain crab, Petrolisthes cinctipes and Petrolisthes manimaculis (Anomura: Porcellanidae).</title>
        <authorList>
            <person name="Angst P."/>
        </authorList>
    </citation>
    <scope>NUCLEOTIDE SEQUENCE</scope>
    <source>
        <strain evidence="8">PB745_02</strain>
        <tissue evidence="8">Gill</tissue>
    </source>
</reference>
<evidence type="ECO:0000256" key="3">
    <source>
        <dbReference type="ARBA" id="ARBA00022729"/>
    </source>
</evidence>
<comment type="caution">
    <text evidence="8">The sequence shown here is derived from an EMBL/GenBank/DDBJ whole genome shotgun (WGS) entry which is preliminary data.</text>
</comment>
<gene>
    <name evidence="8" type="ORF">Pmani_037411</name>
</gene>
<feature type="chain" id="PRO_5042029898" description="IGFBP N-terminal domain-containing protein" evidence="6">
    <location>
        <begin position="19"/>
        <end position="196"/>
    </location>
</feature>
<dbReference type="GO" id="GO:0001558">
    <property type="term" value="P:regulation of cell growth"/>
    <property type="evidence" value="ECO:0007669"/>
    <property type="project" value="InterPro"/>
</dbReference>
<keyword evidence="2" id="KW-0964">Secreted</keyword>
<evidence type="ECO:0000313" key="9">
    <source>
        <dbReference type="Proteomes" id="UP001292094"/>
    </source>
</evidence>
<dbReference type="Gene3D" id="4.10.40.20">
    <property type="match status" value="1"/>
</dbReference>
<evidence type="ECO:0000256" key="1">
    <source>
        <dbReference type="ARBA" id="ARBA00004613"/>
    </source>
</evidence>
<dbReference type="AlphaFoldDB" id="A0AAE1NHQ8"/>
<evidence type="ECO:0000256" key="4">
    <source>
        <dbReference type="ARBA" id="ARBA00023157"/>
    </source>
</evidence>
<dbReference type="GO" id="GO:0005520">
    <property type="term" value="F:insulin-like growth factor binding"/>
    <property type="evidence" value="ECO:0007669"/>
    <property type="project" value="InterPro"/>
</dbReference>
<feature type="compositionally biased region" description="Low complexity" evidence="5">
    <location>
        <begin position="142"/>
        <end position="158"/>
    </location>
</feature>
<dbReference type="EMBL" id="JAWZYT010005783">
    <property type="protein sequence ID" value="KAK4289631.1"/>
    <property type="molecule type" value="Genomic_DNA"/>
</dbReference>
<comment type="subcellular location">
    <subcellularLocation>
        <location evidence="1">Secreted</location>
    </subcellularLocation>
</comment>
<accession>A0AAE1NHQ8</accession>
<name>A0AAE1NHQ8_9EUCA</name>
<dbReference type="InterPro" id="IPR011390">
    <property type="entry name" value="IGFBP_rP_mac25"/>
</dbReference>
<keyword evidence="3 6" id="KW-0732">Signal</keyword>
<dbReference type="GO" id="GO:0009966">
    <property type="term" value="P:regulation of signal transduction"/>
    <property type="evidence" value="ECO:0007669"/>
    <property type="project" value="TreeGrafter"/>
</dbReference>
<evidence type="ECO:0000256" key="5">
    <source>
        <dbReference type="SAM" id="MobiDB-lite"/>
    </source>
</evidence>
<dbReference type="PANTHER" id="PTHR14186:SF20">
    <property type="entry name" value="CYSTEINE-RICH MOTOR NEURON 1 PROTEIN-LIKE"/>
    <property type="match status" value="1"/>
</dbReference>
<dbReference type="InterPro" id="IPR009030">
    <property type="entry name" value="Growth_fac_rcpt_cys_sf"/>
</dbReference>
<evidence type="ECO:0000256" key="6">
    <source>
        <dbReference type="SAM" id="SignalP"/>
    </source>
</evidence>
<dbReference type="PANTHER" id="PTHR14186">
    <property type="entry name" value="INSULIN-LIKE GROWTH FACTOR BINDING PROTEIN-RELATED"/>
    <property type="match status" value="1"/>
</dbReference>
<dbReference type="GO" id="GO:0005576">
    <property type="term" value="C:extracellular region"/>
    <property type="evidence" value="ECO:0007669"/>
    <property type="project" value="UniProtKB-SubCell"/>
</dbReference>
<dbReference type="InterPro" id="IPR000867">
    <property type="entry name" value="IGFBP-like"/>
</dbReference>
<keyword evidence="4" id="KW-1015">Disulfide bond</keyword>
<protein>
    <recommendedName>
        <fullName evidence="7">IGFBP N-terminal domain-containing protein</fullName>
    </recommendedName>
</protein>
<sequence>MTGLVFLACVTIAASVTAIRPDALQCGPCDPSHCPAIGECHRGITWDVCNCCEVCSKGINDECGGPWSAYGKCGFGLTCLKDARDCPYLFNPRGSASDTGSNICDEYLFNSIGRCVQSGRVVESAFKRNLAKELLAEEQRQRQQQQQQQQQQYHQQKQQRSEPAPASTNDHLTPEDDSTLVGKRLMLKGVLRGVEY</sequence>
<organism evidence="8 9">
    <name type="scientific">Petrolisthes manimaculis</name>
    <dbReference type="NCBI Taxonomy" id="1843537"/>
    <lineage>
        <taxon>Eukaryota</taxon>
        <taxon>Metazoa</taxon>
        <taxon>Ecdysozoa</taxon>
        <taxon>Arthropoda</taxon>
        <taxon>Crustacea</taxon>
        <taxon>Multicrustacea</taxon>
        <taxon>Malacostraca</taxon>
        <taxon>Eumalacostraca</taxon>
        <taxon>Eucarida</taxon>
        <taxon>Decapoda</taxon>
        <taxon>Pleocyemata</taxon>
        <taxon>Anomura</taxon>
        <taxon>Galatheoidea</taxon>
        <taxon>Porcellanidae</taxon>
        <taxon>Petrolisthes</taxon>
    </lineage>
</organism>
<dbReference type="SUPFAM" id="SSF57184">
    <property type="entry name" value="Growth factor receptor domain"/>
    <property type="match status" value="1"/>
</dbReference>
<dbReference type="Pfam" id="PF00219">
    <property type="entry name" value="IGFBP"/>
    <property type="match status" value="1"/>
</dbReference>
<evidence type="ECO:0000313" key="8">
    <source>
        <dbReference type="EMBL" id="KAK4289631.1"/>
    </source>
</evidence>